<evidence type="ECO:0000313" key="10">
    <source>
        <dbReference type="Proteomes" id="UP001418444"/>
    </source>
</evidence>
<keyword evidence="2 8" id="KW-0645">Protease</keyword>
<keyword evidence="6" id="KW-0238">DNA-binding</keyword>
<organism evidence="9 10">
    <name type="scientific">Gordonia caeni</name>
    <dbReference type="NCBI Taxonomy" id="1007097"/>
    <lineage>
        <taxon>Bacteria</taxon>
        <taxon>Bacillati</taxon>
        <taxon>Actinomycetota</taxon>
        <taxon>Actinomycetes</taxon>
        <taxon>Mycobacteriales</taxon>
        <taxon>Gordoniaceae</taxon>
        <taxon>Gordonia</taxon>
    </lineage>
</organism>
<keyword evidence="5" id="KW-0190">Covalent protein-DNA linkage</keyword>
<evidence type="ECO:0000256" key="6">
    <source>
        <dbReference type="ARBA" id="ARBA00023125"/>
    </source>
</evidence>
<accession>A0ABP7NU85</accession>
<evidence type="ECO:0000256" key="3">
    <source>
        <dbReference type="ARBA" id="ARBA00022763"/>
    </source>
</evidence>
<dbReference type="PANTHER" id="PTHR13604:SF0">
    <property type="entry name" value="ABASIC SITE PROCESSING PROTEIN HMCES"/>
    <property type="match status" value="1"/>
</dbReference>
<dbReference type="InterPro" id="IPR003738">
    <property type="entry name" value="SRAP"/>
</dbReference>
<evidence type="ECO:0000256" key="2">
    <source>
        <dbReference type="ARBA" id="ARBA00022670"/>
    </source>
</evidence>
<keyword evidence="3" id="KW-0227">DNA damage</keyword>
<keyword evidence="10" id="KW-1185">Reference proteome</keyword>
<evidence type="ECO:0000313" key="9">
    <source>
        <dbReference type="EMBL" id="GAA3953526.1"/>
    </source>
</evidence>
<keyword evidence="4 8" id="KW-0378">Hydrolase</keyword>
<dbReference type="InterPro" id="IPR036590">
    <property type="entry name" value="SRAP-like"/>
</dbReference>
<evidence type="ECO:0000256" key="7">
    <source>
        <dbReference type="ARBA" id="ARBA00023239"/>
    </source>
</evidence>
<comment type="similarity">
    <text evidence="1 8">Belongs to the SOS response-associated peptidase family.</text>
</comment>
<gene>
    <name evidence="9" type="ORF">GCM10022231_09760</name>
</gene>
<protein>
    <recommendedName>
        <fullName evidence="8">Abasic site processing protein</fullName>
        <ecNumber evidence="8">3.4.-.-</ecNumber>
    </recommendedName>
</protein>
<dbReference type="Gene3D" id="3.90.1680.10">
    <property type="entry name" value="SOS response associated peptidase-like"/>
    <property type="match status" value="1"/>
</dbReference>
<dbReference type="PANTHER" id="PTHR13604">
    <property type="entry name" value="DC12-RELATED"/>
    <property type="match status" value="1"/>
</dbReference>
<dbReference type="Pfam" id="PF02586">
    <property type="entry name" value="SRAP"/>
    <property type="match status" value="1"/>
</dbReference>
<dbReference type="Proteomes" id="UP001418444">
    <property type="component" value="Unassembled WGS sequence"/>
</dbReference>
<reference evidence="10" key="1">
    <citation type="journal article" date="2019" name="Int. J. Syst. Evol. Microbiol.">
        <title>The Global Catalogue of Microorganisms (GCM) 10K type strain sequencing project: providing services to taxonomists for standard genome sequencing and annotation.</title>
        <authorList>
            <consortium name="The Broad Institute Genomics Platform"/>
            <consortium name="The Broad Institute Genome Sequencing Center for Infectious Disease"/>
            <person name="Wu L."/>
            <person name="Ma J."/>
        </authorList>
    </citation>
    <scope>NUCLEOTIDE SEQUENCE [LARGE SCALE GENOMIC DNA]</scope>
    <source>
        <strain evidence="10">JCM 16923</strain>
    </source>
</reference>
<name>A0ABP7NU85_9ACTN</name>
<keyword evidence="7" id="KW-0456">Lyase</keyword>
<evidence type="ECO:0000256" key="8">
    <source>
        <dbReference type="RuleBase" id="RU364100"/>
    </source>
</evidence>
<proteinExistence type="inferred from homology"/>
<comment type="caution">
    <text evidence="9">The sequence shown here is derived from an EMBL/GenBank/DDBJ whole genome shotgun (WGS) entry which is preliminary data.</text>
</comment>
<evidence type="ECO:0000256" key="5">
    <source>
        <dbReference type="ARBA" id="ARBA00023124"/>
    </source>
</evidence>
<evidence type="ECO:0000256" key="1">
    <source>
        <dbReference type="ARBA" id="ARBA00008136"/>
    </source>
</evidence>
<dbReference type="EMBL" id="BAAAZW010000002">
    <property type="protein sequence ID" value="GAA3953526.1"/>
    <property type="molecule type" value="Genomic_DNA"/>
</dbReference>
<dbReference type="SUPFAM" id="SSF143081">
    <property type="entry name" value="BB1717-like"/>
    <property type="match status" value="1"/>
</dbReference>
<dbReference type="RefSeq" id="WP_344781175.1">
    <property type="nucleotide sequence ID" value="NZ_BAAAZW010000002.1"/>
</dbReference>
<evidence type="ECO:0000256" key="4">
    <source>
        <dbReference type="ARBA" id="ARBA00022801"/>
    </source>
</evidence>
<dbReference type="EC" id="3.4.-.-" evidence="8"/>
<sequence>MCGRYAVTTDPAKLAAEIDARNEVPDTDEVTPDYNVAPSTTVLTVVDRHERGEAAEPVDRRVRAMRWGLIPPWTKEFGKGPLLFNARAETAATKPAFRAAAKNKRCLFPMDGWYEWRKGPVGPDGKPTKIPYYMSPRDGSRLYMAGLWAAWRSPEAREAGDDDAWISSATILTTESVGAHREIHDRMPLVMPYEYWHDWLDPDRPVDPALLEPPAPELADAIDIREVSPLVNRVANNGPELLEPVS</sequence>